<dbReference type="PANTHER" id="PTHR30055">
    <property type="entry name" value="HTH-TYPE TRANSCRIPTIONAL REGULATOR RUTR"/>
    <property type="match status" value="1"/>
</dbReference>
<evidence type="ECO:0000259" key="5">
    <source>
        <dbReference type="PROSITE" id="PS50977"/>
    </source>
</evidence>
<dbReference type="InterPro" id="IPR050109">
    <property type="entry name" value="HTH-type_TetR-like_transc_reg"/>
</dbReference>
<feature type="DNA-binding region" description="H-T-H motif" evidence="4">
    <location>
        <begin position="41"/>
        <end position="60"/>
    </location>
</feature>
<dbReference type="PROSITE" id="PS01081">
    <property type="entry name" value="HTH_TETR_1"/>
    <property type="match status" value="1"/>
</dbReference>
<dbReference type="GO" id="GO:0000976">
    <property type="term" value="F:transcription cis-regulatory region binding"/>
    <property type="evidence" value="ECO:0007669"/>
    <property type="project" value="TreeGrafter"/>
</dbReference>
<dbReference type="Pfam" id="PF16859">
    <property type="entry name" value="TetR_C_11"/>
    <property type="match status" value="1"/>
</dbReference>
<evidence type="ECO:0000256" key="4">
    <source>
        <dbReference type="PROSITE-ProRule" id="PRU00335"/>
    </source>
</evidence>
<dbReference type="Gene3D" id="1.10.10.60">
    <property type="entry name" value="Homeodomain-like"/>
    <property type="match status" value="1"/>
</dbReference>
<proteinExistence type="predicted"/>
<evidence type="ECO:0000313" key="7">
    <source>
        <dbReference type="Proteomes" id="UP000605992"/>
    </source>
</evidence>
<dbReference type="EMBL" id="BOOR01000025">
    <property type="protein sequence ID" value="GII55374.1"/>
    <property type="molecule type" value="Genomic_DNA"/>
</dbReference>
<dbReference type="Pfam" id="PF00440">
    <property type="entry name" value="TetR_N"/>
    <property type="match status" value="1"/>
</dbReference>
<dbReference type="AlphaFoldDB" id="A0A8J3V0D0"/>
<feature type="domain" description="HTH tetR-type" evidence="5">
    <location>
        <begin position="17"/>
        <end position="78"/>
    </location>
</feature>
<dbReference type="InterPro" id="IPR009057">
    <property type="entry name" value="Homeodomain-like_sf"/>
</dbReference>
<dbReference type="InterPro" id="IPR011075">
    <property type="entry name" value="TetR_C"/>
</dbReference>
<keyword evidence="2 4" id="KW-0238">DNA-binding</keyword>
<evidence type="ECO:0000256" key="3">
    <source>
        <dbReference type="ARBA" id="ARBA00023163"/>
    </source>
</evidence>
<dbReference type="InterPro" id="IPR036271">
    <property type="entry name" value="Tet_transcr_reg_TetR-rel_C_sf"/>
</dbReference>
<comment type="caution">
    <text evidence="6">The sequence shown here is derived from an EMBL/GenBank/DDBJ whole genome shotgun (WGS) entry which is preliminary data.</text>
</comment>
<dbReference type="SUPFAM" id="SSF46689">
    <property type="entry name" value="Homeodomain-like"/>
    <property type="match status" value="1"/>
</dbReference>
<keyword evidence="1" id="KW-0805">Transcription regulation</keyword>
<dbReference type="PANTHER" id="PTHR30055:SF148">
    <property type="entry name" value="TETR-FAMILY TRANSCRIPTIONAL REGULATOR"/>
    <property type="match status" value="1"/>
</dbReference>
<dbReference type="Gene3D" id="1.10.357.10">
    <property type="entry name" value="Tetracycline Repressor, domain 2"/>
    <property type="match status" value="1"/>
</dbReference>
<evidence type="ECO:0000256" key="1">
    <source>
        <dbReference type="ARBA" id="ARBA00023015"/>
    </source>
</evidence>
<reference evidence="6" key="1">
    <citation type="submission" date="2021-01" db="EMBL/GenBank/DDBJ databases">
        <title>Whole genome shotgun sequence of Planotetraspora thailandica NBRC 104271.</title>
        <authorList>
            <person name="Komaki H."/>
            <person name="Tamura T."/>
        </authorList>
    </citation>
    <scope>NUCLEOTIDE SEQUENCE</scope>
    <source>
        <strain evidence="6">NBRC 104271</strain>
    </source>
</reference>
<protein>
    <submittedName>
        <fullName evidence="6">TetR family transcriptional regulator</fullName>
    </submittedName>
</protein>
<keyword evidence="7" id="KW-1185">Reference proteome</keyword>
<gene>
    <name evidence="6" type="ORF">Pth03_37630</name>
</gene>
<sequence>MQQTEGVARPAGRPRSEKAEKAIIEAALDMLGEGISVSELSIEAIASRAGVGKTTIYRRWTNKEDLVVDAVATIKPPILPLRGTSVRDDLIAYLRVIEEESRHVRTRCIMNIAMGQTDRHPRLAERLKETIVEPRRATVRAVLERGIAAGELRADLDVEMAMAILAGTMMWRTKWIGDHEELPGNLAERIVDEALRGFRAG</sequence>
<accession>A0A8J3V0D0</accession>
<dbReference type="Proteomes" id="UP000605992">
    <property type="component" value="Unassembled WGS sequence"/>
</dbReference>
<name>A0A8J3V0D0_9ACTN</name>
<evidence type="ECO:0000256" key="2">
    <source>
        <dbReference type="ARBA" id="ARBA00023125"/>
    </source>
</evidence>
<keyword evidence="3" id="KW-0804">Transcription</keyword>
<dbReference type="PROSITE" id="PS50977">
    <property type="entry name" value="HTH_TETR_2"/>
    <property type="match status" value="1"/>
</dbReference>
<evidence type="ECO:0000313" key="6">
    <source>
        <dbReference type="EMBL" id="GII55374.1"/>
    </source>
</evidence>
<dbReference type="GO" id="GO:0003700">
    <property type="term" value="F:DNA-binding transcription factor activity"/>
    <property type="evidence" value="ECO:0007669"/>
    <property type="project" value="TreeGrafter"/>
</dbReference>
<dbReference type="InterPro" id="IPR001647">
    <property type="entry name" value="HTH_TetR"/>
</dbReference>
<dbReference type="SUPFAM" id="SSF48498">
    <property type="entry name" value="Tetracyclin repressor-like, C-terminal domain"/>
    <property type="match status" value="1"/>
</dbReference>
<organism evidence="6 7">
    <name type="scientific">Planotetraspora thailandica</name>
    <dbReference type="NCBI Taxonomy" id="487172"/>
    <lineage>
        <taxon>Bacteria</taxon>
        <taxon>Bacillati</taxon>
        <taxon>Actinomycetota</taxon>
        <taxon>Actinomycetes</taxon>
        <taxon>Streptosporangiales</taxon>
        <taxon>Streptosporangiaceae</taxon>
        <taxon>Planotetraspora</taxon>
    </lineage>
</organism>
<dbReference type="InterPro" id="IPR023772">
    <property type="entry name" value="DNA-bd_HTH_TetR-type_CS"/>
</dbReference>